<dbReference type="EMBL" id="JACXIY010000017">
    <property type="protein sequence ID" value="MBD2870012.1"/>
    <property type="molecule type" value="Genomic_DNA"/>
</dbReference>
<keyword evidence="1 4" id="KW-0489">Methyltransferase</keyword>
<keyword evidence="2" id="KW-0808">Transferase</keyword>
<comment type="caution">
    <text evidence="4">The sequence shown here is derived from an EMBL/GenBank/DDBJ whole genome shotgun (WGS) entry which is preliminary data.</text>
</comment>
<dbReference type="Gene3D" id="3.40.50.150">
    <property type="entry name" value="Vaccinia Virus protein VP39"/>
    <property type="match status" value="1"/>
</dbReference>
<accession>A0A927CMK1</accession>
<dbReference type="InterPro" id="IPR029063">
    <property type="entry name" value="SAM-dependent_MTases_sf"/>
</dbReference>
<evidence type="ECO:0000313" key="4">
    <source>
        <dbReference type="EMBL" id="MBD2870012.1"/>
    </source>
</evidence>
<evidence type="ECO:0000256" key="1">
    <source>
        <dbReference type="ARBA" id="ARBA00022603"/>
    </source>
</evidence>
<dbReference type="InterPro" id="IPR041698">
    <property type="entry name" value="Methyltransf_25"/>
</dbReference>
<gene>
    <name evidence="4" type="ORF">IDH41_15585</name>
</gene>
<sequence>MPNRHLTFQGDAGAYPGKADVTARPGIEVLSLLQPRPGERILDFGCGNGDLTAEIAASGALAAGIDLSEESVMRAKRKYPELDIRAADARLYRTEIPYDAVFSNAALHWIPDAAAVARSVWLALREGGRFVAEFAGSGNLAALTSAMEEALEAHGYARAGRTPWYLPTIGEYAGLLERSGFRVTFAQHFDKPSPLKGAAGIRGWLDSFAEYFFYDVAPADKESIYRAIESKAKPRLERDGQWFLDTSRLRIAAVKERDPEQ</sequence>
<dbReference type="GO" id="GO:0032259">
    <property type="term" value="P:methylation"/>
    <property type="evidence" value="ECO:0007669"/>
    <property type="project" value="UniProtKB-KW"/>
</dbReference>
<protein>
    <submittedName>
        <fullName evidence="4">Methyltransferase domain-containing protein</fullName>
    </submittedName>
</protein>
<organism evidence="4 5">
    <name type="scientific">Paenibacillus arenilitoris</name>
    <dbReference type="NCBI Taxonomy" id="2772299"/>
    <lineage>
        <taxon>Bacteria</taxon>
        <taxon>Bacillati</taxon>
        <taxon>Bacillota</taxon>
        <taxon>Bacilli</taxon>
        <taxon>Bacillales</taxon>
        <taxon>Paenibacillaceae</taxon>
        <taxon>Paenibacillus</taxon>
    </lineage>
</organism>
<evidence type="ECO:0000259" key="3">
    <source>
        <dbReference type="Pfam" id="PF13649"/>
    </source>
</evidence>
<dbReference type="Proteomes" id="UP000632125">
    <property type="component" value="Unassembled WGS sequence"/>
</dbReference>
<dbReference type="SUPFAM" id="SSF53335">
    <property type="entry name" value="S-adenosyl-L-methionine-dependent methyltransferases"/>
    <property type="match status" value="1"/>
</dbReference>
<dbReference type="Pfam" id="PF13649">
    <property type="entry name" value="Methyltransf_25"/>
    <property type="match status" value="1"/>
</dbReference>
<dbReference type="RefSeq" id="WP_190862584.1">
    <property type="nucleotide sequence ID" value="NZ_JACXIY010000017.1"/>
</dbReference>
<evidence type="ECO:0000313" key="5">
    <source>
        <dbReference type="Proteomes" id="UP000632125"/>
    </source>
</evidence>
<evidence type="ECO:0000256" key="2">
    <source>
        <dbReference type="ARBA" id="ARBA00022679"/>
    </source>
</evidence>
<name>A0A927CMK1_9BACL</name>
<dbReference type="PANTHER" id="PTHR43861">
    <property type="entry name" value="TRANS-ACONITATE 2-METHYLTRANSFERASE-RELATED"/>
    <property type="match status" value="1"/>
</dbReference>
<keyword evidence="5" id="KW-1185">Reference proteome</keyword>
<dbReference type="CDD" id="cd02440">
    <property type="entry name" value="AdoMet_MTases"/>
    <property type="match status" value="1"/>
</dbReference>
<reference evidence="4" key="1">
    <citation type="submission" date="2020-09" db="EMBL/GenBank/DDBJ databases">
        <title>A novel bacterium of genus Paenibacillus, isolated from South China Sea.</title>
        <authorList>
            <person name="Huang H."/>
            <person name="Mo K."/>
            <person name="Hu Y."/>
        </authorList>
    </citation>
    <scope>NUCLEOTIDE SEQUENCE</scope>
    <source>
        <strain evidence="4">IB182493</strain>
    </source>
</reference>
<dbReference type="PANTHER" id="PTHR43861:SF1">
    <property type="entry name" value="TRANS-ACONITATE 2-METHYLTRANSFERASE"/>
    <property type="match status" value="1"/>
</dbReference>
<feature type="domain" description="Methyltransferase" evidence="3">
    <location>
        <begin position="41"/>
        <end position="128"/>
    </location>
</feature>
<proteinExistence type="predicted"/>
<dbReference type="GO" id="GO:0008168">
    <property type="term" value="F:methyltransferase activity"/>
    <property type="evidence" value="ECO:0007669"/>
    <property type="project" value="UniProtKB-KW"/>
</dbReference>
<dbReference type="AlphaFoldDB" id="A0A927CMK1"/>